<reference evidence="11" key="1">
    <citation type="submission" date="2022-08" db="EMBL/GenBank/DDBJ databases">
        <authorList>
            <person name="Marques A."/>
        </authorList>
    </citation>
    <scope>NUCLEOTIDE SEQUENCE</scope>
    <source>
        <strain evidence="11">RhyPub2mFocal</strain>
        <tissue evidence="11">Leaves</tissue>
    </source>
</reference>
<dbReference type="GO" id="GO:0019843">
    <property type="term" value="F:rRNA binding"/>
    <property type="evidence" value="ECO:0007669"/>
    <property type="project" value="UniProtKB-KW"/>
</dbReference>
<evidence type="ECO:0000256" key="7">
    <source>
        <dbReference type="PROSITE-ProRule" id="PRU00268"/>
    </source>
</evidence>
<dbReference type="GO" id="GO:0003735">
    <property type="term" value="F:structural constituent of ribosome"/>
    <property type="evidence" value="ECO:0007669"/>
    <property type="project" value="UniProtKB-UniRule"/>
</dbReference>
<evidence type="ECO:0000313" key="12">
    <source>
        <dbReference type="Proteomes" id="UP001140206"/>
    </source>
</evidence>
<sequence>MAALMAMASSVAAWSLSHNSHSHSLLVSRRLPLPLLKPKLLVLVSSQHRHQYHVPLLSLRCRCSAEERGTARDTNEDRPAEGEGEDPAPQEEEGEGEDPAPQEEEGESMFSGPLFDWPDETHEDVAKAFERLYGPAYSAESHLGGNIYHMDPVVDKLIDEFDNLIVTKPVDDFEERVIQVRRVTKVVKGGKNLSFRAIVVVGDKKGHVGVGLGKALEVSEAVVKAVINGRRNIVTVPLTKHLTFPHRATGKFRAAEVMLRPAAPGSGVIAGGAVRAVLELAGLQNALGKQLGSDNALNNARAAVVATQQMRHLADVARDRGIPMEELWK</sequence>
<feature type="compositionally biased region" description="Acidic residues" evidence="9">
    <location>
        <begin position="82"/>
        <end position="107"/>
    </location>
</feature>
<feature type="domain" description="S5 DRBM" evidence="10">
    <location>
        <begin position="173"/>
        <end position="236"/>
    </location>
</feature>
<keyword evidence="2" id="KW-0699">rRNA-binding</keyword>
<keyword evidence="4 7" id="KW-0689">Ribosomal protein</keyword>
<dbReference type="InterPro" id="IPR013810">
    <property type="entry name" value="Ribosomal_uS5_N"/>
</dbReference>
<dbReference type="HAMAP" id="MF_01307_B">
    <property type="entry name" value="Ribosomal_uS5_B"/>
    <property type="match status" value="1"/>
</dbReference>
<dbReference type="EMBL" id="JAMFTS010000003">
    <property type="protein sequence ID" value="KAJ4783004.1"/>
    <property type="molecule type" value="Genomic_DNA"/>
</dbReference>
<feature type="compositionally biased region" description="Basic and acidic residues" evidence="9">
    <location>
        <begin position="68"/>
        <end position="81"/>
    </location>
</feature>
<comment type="caution">
    <text evidence="11">The sequence shown here is derived from an EMBL/GenBank/DDBJ whole genome shotgun (WGS) entry which is preliminary data.</text>
</comment>
<dbReference type="Proteomes" id="UP001140206">
    <property type="component" value="Chromosome 3"/>
</dbReference>
<dbReference type="Pfam" id="PF00333">
    <property type="entry name" value="Ribosomal_S5"/>
    <property type="match status" value="1"/>
</dbReference>
<dbReference type="PANTHER" id="PTHR13718:SF61">
    <property type="entry name" value="SMALL RIBOSOMAL SUBUNIT PROTEIN US5M"/>
    <property type="match status" value="1"/>
</dbReference>
<accession>A0AAV8EQV0</accession>
<evidence type="ECO:0000256" key="3">
    <source>
        <dbReference type="ARBA" id="ARBA00022884"/>
    </source>
</evidence>
<dbReference type="InterPro" id="IPR020568">
    <property type="entry name" value="Ribosomal_Su5_D2-typ_SF"/>
</dbReference>
<dbReference type="Gene3D" id="3.30.230.10">
    <property type="match status" value="1"/>
</dbReference>
<dbReference type="InterPro" id="IPR005324">
    <property type="entry name" value="Ribosomal_uS5_C"/>
</dbReference>
<evidence type="ECO:0000259" key="10">
    <source>
        <dbReference type="PROSITE" id="PS50881"/>
    </source>
</evidence>
<evidence type="ECO:0000256" key="9">
    <source>
        <dbReference type="SAM" id="MobiDB-lite"/>
    </source>
</evidence>
<proteinExistence type="inferred from homology"/>
<protein>
    <recommendedName>
        <fullName evidence="6">Small ribosomal subunit protein uS5c</fullName>
    </recommendedName>
</protein>
<keyword evidence="3" id="KW-0694">RNA-binding</keyword>
<organism evidence="11 12">
    <name type="scientific">Rhynchospora pubera</name>
    <dbReference type="NCBI Taxonomy" id="906938"/>
    <lineage>
        <taxon>Eukaryota</taxon>
        <taxon>Viridiplantae</taxon>
        <taxon>Streptophyta</taxon>
        <taxon>Embryophyta</taxon>
        <taxon>Tracheophyta</taxon>
        <taxon>Spermatophyta</taxon>
        <taxon>Magnoliopsida</taxon>
        <taxon>Liliopsida</taxon>
        <taxon>Poales</taxon>
        <taxon>Cyperaceae</taxon>
        <taxon>Cyperoideae</taxon>
        <taxon>Rhynchosporeae</taxon>
        <taxon>Rhynchospora</taxon>
    </lineage>
</organism>
<dbReference type="GO" id="GO:0006412">
    <property type="term" value="P:translation"/>
    <property type="evidence" value="ECO:0007669"/>
    <property type="project" value="InterPro"/>
</dbReference>
<dbReference type="SUPFAM" id="SSF54211">
    <property type="entry name" value="Ribosomal protein S5 domain 2-like"/>
    <property type="match status" value="1"/>
</dbReference>
<dbReference type="PROSITE" id="PS00585">
    <property type="entry name" value="RIBOSOMAL_S5"/>
    <property type="match status" value="1"/>
</dbReference>
<gene>
    <name evidence="11" type="ORF">LUZ62_067261</name>
</gene>
<dbReference type="Pfam" id="PF03719">
    <property type="entry name" value="Ribosomal_S5_C"/>
    <property type="match status" value="1"/>
</dbReference>
<dbReference type="AlphaFoldDB" id="A0AAV8EQV0"/>
<dbReference type="InterPro" id="IPR000851">
    <property type="entry name" value="Ribosomal_uS5"/>
</dbReference>
<dbReference type="PANTHER" id="PTHR13718">
    <property type="entry name" value="RIBOSOMAL S SUBUNIT"/>
    <property type="match status" value="1"/>
</dbReference>
<feature type="region of interest" description="Disordered" evidence="9">
    <location>
        <begin position="68"/>
        <end position="115"/>
    </location>
</feature>
<keyword evidence="12" id="KW-1185">Reference proteome</keyword>
<dbReference type="GO" id="GO:0005763">
    <property type="term" value="C:mitochondrial small ribosomal subunit"/>
    <property type="evidence" value="ECO:0007669"/>
    <property type="project" value="TreeGrafter"/>
</dbReference>
<evidence type="ECO:0000256" key="4">
    <source>
        <dbReference type="ARBA" id="ARBA00022980"/>
    </source>
</evidence>
<evidence type="ECO:0000256" key="8">
    <source>
        <dbReference type="RuleBase" id="RU003823"/>
    </source>
</evidence>
<evidence type="ECO:0000313" key="11">
    <source>
        <dbReference type="EMBL" id="KAJ4783004.1"/>
    </source>
</evidence>
<dbReference type="InterPro" id="IPR014721">
    <property type="entry name" value="Ribsml_uS5_D2-typ_fold_subgr"/>
</dbReference>
<dbReference type="FunFam" id="3.30.230.10:FF:000002">
    <property type="entry name" value="30S ribosomal protein S5"/>
    <property type="match status" value="1"/>
</dbReference>
<keyword evidence="5 7" id="KW-0687">Ribonucleoprotein</keyword>
<dbReference type="PROSITE" id="PS50881">
    <property type="entry name" value="S5_DSRBD"/>
    <property type="match status" value="1"/>
</dbReference>
<comment type="similarity">
    <text evidence="1 8">Belongs to the universal ribosomal protein uS5 family.</text>
</comment>
<dbReference type="Gene3D" id="3.30.160.20">
    <property type="match status" value="1"/>
</dbReference>
<evidence type="ECO:0000256" key="1">
    <source>
        <dbReference type="ARBA" id="ARBA00008945"/>
    </source>
</evidence>
<evidence type="ECO:0000256" key="6">
    <source>
        <dbReference type="ARBA" id="ARBA00035156"/>
    </source>
</evidence>
<dbReference type="InterPro" id="IPR005712">
    <property type="entry name" value="Ribosomal_uS5_bac-type"/>
</dbReference>
<dbReference type="SUPFAM" id="SSF54768">
    <property type="entry name" value="dsRNA-binding domain-like"/>
    <property type="match status" value="1"/>
</dbReference>
<name>A0AAV8EQV0_9POAL</name>
<evidence type="ECO:0000256" key="2">
    <source>
        <dbReference type="ARBA" id="ARBA00022730"/>
    </source>
</evidence>
<dbReference type="InterPro" id="IPR018192">
    <property type="entry name" value="Ribosomal_uS5_N_CS"/>
</dbReference>
<evidence type="ECO:0000256" key="5">
    <source>
        <dbReference type="ARBA" id="ARBA00023274"/>
    </source>
</evidence>
<dbReference type="NCBIfam" id="TIGR01021">
    <property type="entry name" value="rpsE_bact"/>
    <property type="match status" value="1"/>
</dbReference>
<dbReference type="GO" id="GO:0003729">
    <property type="term" value="F:mRNA binding"/>
    <property type="evidence" value="ECO:0007669"/>
    <property type="project" value="UniProtKB-ARBA"/>
</dbReference>